<dbReference type="RefSeq" id="WP_266056137.1">
    <property type="nucleotide sequence ID" value="NZ_JAPFQN010000004.1"/>
</dbReference>
<protein>
    <recommendedName>
        <fullName evidence="3">Tetratricopeptide repeat protein</fullName>
    </recommendedName>
</protein>
<reference evidence="1 2" key="1">
    <citation type="submission" date="2022-11" db="EMBL/GenBank/DDBJ databases">
        <title>The characterization of three novel Bacteroidetes species and genomic analysis of their roles in tidal elemental geochemical cycles.</title>
        <authorList>
            <person name="Ma K."/>
        </authorList>
    </citation>
    <scope>NUCLEOTIDE SEQUENCE [LARGE SCALE GENOMIC DNA]</scope>
    <source>
        <strain evidence="1 2">M17</strain>
    </source>
</reference>
<accession>A0ABT3RQB7</accession>
<evidence type="ECO:0000313" key="2">
    <source>
        <dbReference type="Proteomes" id="UP001209885"/>
    </source>
</evidence>
<evidence type="ECO:0008006" key="3">
    <source>
        <dbReference type="Google" id="ProtNLM"/>
    </source>
</evidence>
<dbReference type="Gene3D" id="1.25.40.10">
    <property type="entry name" value="Tetratricopeptide repeat domain"/>
    <property type="match status" value="1"/>
</dbReference>
<dbReference type="InterPro" id="IPR011990">
    <property type="entry name" value="TPR-like_helical_dom_sf"/>
</dbReference>
<dbReference type="Proteomes" id="UP001209885">
    <property type="component" value="Unassembled WGS sequence"/>
</dbReference>
<proteinExistence type="predicted"/>
<keyword evidence="2" id="KW-1185">Reference proteome</keyword>
<evidence type="ECO:0000313" key="1">
    <source>
        <dbReference type="EMBL" id="MCX2743733.1"/>
    </source>
</evidence>
<dbReference type="SUPFAM" id="SSF48452">
    <property type="entry name" value="TPR-like"/>
    <property type="match status" value="1"/>
</dbReference>
<sequence length="212" mass="23877">MKKVIITSLLTILVISVFGNDKFEKAMKKNIELVYSADSEESYQIAINNLTRIADAEPDRWEPEYYIAFAYTLSSFDERNTDKRDALIAIAQQHMDKALNLAPDHAELLTLQGFIYTAKLSVDPATRGPKYSGMAMQKYNQALQQDPENPRALLMLGQMMYGTAQFMGSSTTEACETIGKSIEKFETYNPENEIAPTWGKGQAMRAYEQCGK</sequence>
<comment type="caution">
    <text evidence="1">The sequence shown here is derived from an EMBL/GenBank/DDBJ whole genome shotgun (WGS) entry which is preliminary data.</text>
</comment>
<name>A0ABT3RQB7_9BACT</name>
<gene>
    <name evidence="1" type="ORF">OO013_07650</name>
</gene>
<organism evidence="1 2">
    <name type="scientific">Mangrovivirga halotolerans</name>
    <dbReference type="NCBI Taxonomy" id="2993936"/>
    <lineage>
        <taxon>Bacteria</taxon>
        <taxon>Pseudomonadati</taxon>
        <taxon>Bacteroidota</taxon>
        <taxon>Cytophagia</taxon>
        <taxon>Cytophagales</taxon>
        <taxon>Mangrovivirgaceae</taxon>
        <taxon>Mangrovivirga</taxon>
    </lineage>
</organism>
<dbReference type="EMBL" id="JAPFQN010000004">
    <property type="protein sequence ID" value="MCX2743733.1"/>
    <property type="molecule type" value="Genomic_DNA"/>
</dbReference>